<dbReference type="GO" id="GO:0006367">
    <property type="term" value="P:transcription initiation at RNA polymerase II promoter"/>
    <property type="evidence" value="ECO:0007669"/>
    <property type="project" value="InterPro"/>
</dbReference>
<dbReference type="PANTHER" id="PTHR10445:SF0">
    <property type="entry name" value="GENERAL TRANSCRIPTION FACTOR IIF SUBUNIT 2"/>
    <property type="match status" value="1"/>
</dbReference>
<dbReference type="OrthoDB" id="26094at2759"/>
<evidence type="ECO:0000256" key="6">
    <source>
        <dbReference type="ARBA" id="ARBA00023163"/>
    </source>
</evidence>
<evidence type="ECO:0000256" key="8">
    <source>
        <dbReference type="ARBA" id="ARBA00081473"/>
    </source>
</evidence>
<feature type="domain" description="TFIIF beta subunit N-terminal" evidence="11">
    <location>
        <begin position="52"/>
        <end position="187"/>
    </location>
</feature>
<evidence type="ECO:0000313" key="13">
    <source>
        <dbReference type="Proteomes" id="UP000319731"/>
    </source>
</evidence>
<dbReference type="InterPro" id="IPR040504">
    <property type="entry name" value="TFIIF_beta_N"/>
</dbReference>
<proteinExistence type="inferred from homology"/>
<organism evidence="12 13">
    <name type="scientific">Synchytrium microbalum</name>
    <dbReference type="NCBI Taxonomy" id="1806994"/>
    <lineage>
        <taxon>Eukaryota</taxon>
        <taxon>Fungi</taxon>
        <taxon>Fungi incertae sedis</taxon>
        <taxon>Chytridiomycota</taxon>
        <taxon>Chytridiomycota incertae sedis</taxon>
        <taxon>Chytridiomycetes</taxon>
        <taxon>Synchytriales</taxon>
        <taxon>Synchytriaceae</taxon>
        <taxon>Synchytrium</taxon>
    </lineage>
</organism>
<dbReference type="PANTHER" id="PTHR10445">
    <property type="entry name" value="GENERAL TRANSCRIPTION FACTOR IIF SUBUNIT 2"/>
    <property type="match status" value="1"/>
</dbReference>
<evidence type="ECO:0000256" key="4">
    <source>
        <dbReference type="ARBA" id="ARBA00023015"/>
    </source>
</evidence>
<evidence type="ECO:0000259" key="10">
    <source>
        <dbReference type="Pfam" id="PF02270"/>
    </source>
</evidence>
<dbReference type="EMBL" id="QEAO01000029">
    <property type="protein sequence ID" value="TPX32553.1"/>
    <property type="molecule type" value="Genomic_DNA"/>
</dbReference>
<comment type="subcellular location">
    <subcellularLocation>
        <location evidence="1">Nucleus</location>
    </subcellularLocation>
</comment>
<dbReference type="InterPro" id="IPR036388">
    <property type="entry name" value="WH-like_DNA-bd_sf"/>
</dbReference>
<keyword evidence="4" id="KW-0805">Transcription regulation</keyword>
<dbReference type="Pfam" id="PF02270">
    <property type="entry name" value="TFIIF_beta"/>
    <property type="match status" value="1"/>
</dbReference>
<keyword evidence="7" id="KW-0539">Nucleus</keyword>
<keyword evidence="13" id="KW-1185">Reference proteome</keyword>
<dbReference type="Pfam" id="PF17683">
    <property type="entry name" value="TFIIF_beta_N"/>
    <property type="match status" value="1"/>
</dbReference>
<dbReference type="STRING" id="1806994.A0A507C4U2"/>
<dbReference type="GO" id="GO:0005674">
    <property type="term" value="C:transcription factor TFIIF complex"/>
    <property type="evidence" value="ECO:0007669"/>
    <property type="project" value="InterPro"/>
</dbReference>
<evidence type="ECO:0000256" key="2">
    <source>
        <dbReference type="ARBA" id="ARBA00009543"/>
    </source>
</evidence>
<evidence type="ECO:0000259" key="11">
    <source>
        <dbReference type="Pfam" id="PF17683"/>
    </source>
</evidence>
<comment type="caution">
    <text evidence="12">The sequence shown here is derived from an EMBL/GenBank/DDBJ whole genome shotgun (WGS) entry which is preliminary data.</text>
</comment>
<comment type="similarity">
    <text evidence="2">Belongs to the TFIIF beta subunit family.</text>
</comment>
<evidence type="ECO:0000256" key="3">
    <source>
        <dbReference type="ARBA" id="ARBA00021453"/>
    </source>
</evidence>
<sequence length="335" mass="37447">MTYQPSGLGLSYNSNDAELDDLDDDDMIEVKPERDIKPVISDGTVHTEHAKHPVWLLKVPKFFADEFQVAFDKGGVELGKIIEHDVPKGQKRKLTFAVSDAEWTKQLPKNYNLNLTQTGPRGLYSFTVDPASKAATGITGQVVMEAIAQPVPNEKFRAFKKARMALEAASGSASSSKKIQMVSKQVAREAEAIGNMGAISRDKLAKQVAVSGELMVMFGLFCGLLMYAGVLECGSMDFDTVEITHLLYPNIKKTKLDRDEKLPKEDLRTELFGAFGEHEYWNFVGLEKKTRQPSGWLRECLSEVAKMVKYGPYHGMWTLKPEYRLSQDQQDTGIE</sequence>
<gene>
    <name evidence="12" type="ORF">SmJEL517_g04353</name>
</gene>
<dbReference type="AlphaFoldDB" id="A0A507C4U2"/>
<evidence type="ECO:0000256" key="7">
    <source>
        <dbReference type="ARBA" id="ARBA00023242"/>
    </source>
</evidence>
<dbReference type="GeneID" id="42005578"/>
<accession>A0A507C4U2</accession>
<dbReference type="Gene3D" id="1.10.10.10">
    <property type="entry name" value="Winged helix-like DNA-binding domain superfamily/Winged helix DNA-binding domain"/>
    <property type="match status" value="1"/>
</dbReference>
<keyword evidence="6" id="KW-0804">Transcription</keyword>
<dbReference type="FunFam" id="1.10.10.10:FF:000035">
    <property type="entry name" value="General transcription factor IIF subunit 2"/>
    <property type="match status" value="1"/>
</dbReference>
<evidence type="ECO:0000256" key="9">
    <source>
        <dbReference type="ARBA" id="ARBA00081863"/>
    </source>
</evidence>
<dbReference type="SUPFAM" id="SSF46785">
    <property type="entry name" value="Winged helix' DNA-binding domain"/>
    <property type="match status" value="1"/>
</dbReference>
<dbReference type="Proteomes" id="UP000319731">
    <property type="component" value="Unassembled WGS sequence"/>
</dbReference>
<reference evidence="12 13" key="1">
    <citation type="journal article" date="2019" name="Sci. Rep.">
        <title>Comparative genomics of chytrid fungi reveal insights into the obligate biotrophic and pathogenic lifestyle of Synchytrium endobioticum.</title>
        <authorList>
            <person name="van de Vossenberg B.T.L.H."/>
            <person name="Warris S."/>
            <person name="Nguyen H.D.T."/>
            <person name="van Gent-Pelzer M.P.E."/>
            <person name="Joly D.L."/>
            <person name="van de Geest H.C."/>
            <person name="Bonants P.J.M."/>
            <person name="Smith D.S."/>
            <person name="Levesque C.A."/>
            <person name="van der Lee T.A.J."/>
        </authorList>
    </citation>
    <scope>NUCLEOTIDE SEQUENCE [LARGE SCALE GENOMIC DNA]</scope>
    <source>
        <strain evidence="12 13">JEL517</strain>
    </source>
</reference>
<dbReference type="RefSeq" id="XP_031023740.1">
    <property type="nucleotide sequence ID" value="XM_031170281.1"/>
</dbReference>
<protein>
    <recommendedName>
        <fullName evidence="3">Transcription initiation factor IIF subunit beta</fullName>
    </recommendedName>
    <alternativeName>
        <fullName evidence="9">TFIIF medium subunit</fullName>
    </alternativeName>
    <alternativeName>
        <fullName evidence="8">TFIIF-beta</fullName>
    </alternativeName>
</protein>
<keyword evidence="5" id="KW-0238">DNA-binding</keyword>
<evidence type="ECO:0000256" key="5">
    <source>
        <dbReference type="ARBA" id="ARBA00023125"/>
    </source>
</evidence>
<evidence type="ECO:0000256" key="1">
    <source>
        <dbReference type="ARBA" id="ARBA00004123"/>
    </source>
</evidence>
<dbReference type="InterPro" id="IPR036390">
    <property type="entry name" value="WH_DNA-bd_sf"/>
</dbReference>
<dbReference type="GO" id="GO:0003677">
    <property type="term" value="F:DNA binding"/>
    <property type="evidence" value="ECO:0007669"/>
    <property type="project" value="UniProtKB-KW"/>
</dbReference>
<dbReference type="InterPro" id="IPR011039">
    <property type="entry name" value="TFIIF_interaction"/>
</dbReference>
<dbReference type="InterPro" id="IPR003196">
    <property type="entry name" value="TFIIF_beta"/>
</dbReference>
<feature type="domain" description="TFIIF beta subunit HTH" evidence="10">
    <location>
        <begin position="262"/>
        <end position="324"/>
    </location>
</feature>
<dbReference type="SUPFAM" id="SSF50916">
    <property type="entry name" value="Rap30/74 interaction domains"/>
    <property type="match status" value="1"/>
</dbReference>
<name>A0A507C4U2_9FUNG</name>
<dbReference type="InterPro" id="IPR040450">
    <property type="entry name" value="TFIIF_beta_HTH"/>
</dbReference>
<evidence type="ECO:0000313" key="12">
    <source>
        <dbReference type="EMBL" id="TPX32553.1"/>
    </source>
</evidence>